<dbReference type="GO" id="GO:0006313">
    <property type="term" value="P:DNA transposition"/>
    <property type="evidence" value="ECO:0007669"/>
    <property type="project" value="InterPro"/>
</dbReference>
<dbReference type="PANTHER" id="PTHR36966">
    <property type="entry name" value="REP-ASSOCIATED TYROSINE TRANSPOSASE"/>
    <property type="match status" value="1"/>
</dbReference>
<organism evidence="1 2">
    <name type="scientific">Candidatus Nitrosymbiomonas proteolyticus</name>
    <dbReference type="NCBI Taxonomy" id="2608984"/>
    <lineage>
        <taxon>Bacteria</taxon>
        <taxon>Bacillati</taxon>
        <taxon>Armatimonadota</taxon>
        <taxon>Armatimonadota incertae sedis</taxon>
        <taxon>Candidatus Nitrosymbiomonas</taxon>
    </lineage>
</organism>
<protein>
    <submittedName>
        <fullName evidence="1">Isochorismate synthase</fullName>
    </submittedName>
</protein>
<evidence type="ECO:0000313" key="1">
    <source>
        <dbReference type="EMBL" id="BBO24640.1"/>
    </source>
</evidence>
<sequence>MARWDNFHVWRARLPHWRADGVTYFVTFRHSRPLTPPEVHVLFACLLQPEGKRWNLDCLCVLPEKTELLVRVPKGSGGKQAELSDVVEKAKSKAGKAILKKSGERFPPFYRESYDHIVRDDDEFHQFWESIIFSPAEQGLVEEAEEYDALYVAGA</sequence>
<name>A0A809RAZ7_9BACT</name>
<proteinExistence type="predicted"/>
<accession>A0A809RAZ7</accession>
<dbReference type="KEGG" id="npy:NPRO_22350"/>
<reference evidence="1" key="1">
    <citation type="journal article" name="DNA Res.">
        <title>The physiological potential of anammox bacteria as revealed by their core genome structure.</title>
        <authorList>
            <person name="Okubo T."/>
            <person name="Toyoda A."/>
            <person name="Fukuhara K."/>
            <person name="Uchiyama I."/>
            <person name="Harigaya Y."/>
            <person name="Kuroiwa M."/>
            <person name="Suzuki T."/>
            <person name="Murakami Y."/>
            <person name="Suwa Y."/>
            <person name="Takami H."/>
        </authorList>
    </citation>
    <scope>NUCLEOTIDE SEQUENCE</scope>
    <source>
        <strain evidence="1">317325-2</strain>
    </source>
</reference>
<gene>
    <name evidence="1" type="ORF">NPRO_22350</name>
</gene>
<dbReference type="InterPro" id="IPR052715">
    <property type="entry name" value="RAYT_transposase"/>
</dbReference>
<dbReference type="Gene3D" id="3.30.70.1290">
    <property type="entry name" value="Transposase IS200-like"/>
    <property type="match status" value="1"/>
</dbReference>
<dbReference type="GO" id="GO:0004803">
    <property type="term" value="F:transposase activity"/>
    <property type="evidence" value="ECO:0007669"/>
    <property type="project" value="InterPro"/>
</dbReference>
<dbReference type="InterPro" id="IPR036515">
    <property type="entry name" value="Transposase_17_sf"/>
</dbReference>
<evidence type="ECO:0000313" key="2">
    <source>
        <dbReference type="Proteomes" id="UP000662873"/>
    </source>
</evidence>
<dbReference type="PANTHER" id="PTHR36966:SF1">
    <property type="entry name" value="REP-ASSOCIATED TYROSINE TRANSPOSASE"/>
    <property type="match status" value="1"/>
</dbReference>
<dbReference type="GO" id="GO:0043565">
    <property type="term" value="F:sequence-specific DNA binding"/>
    <property type="evidence" value="ECO:0007669"/>
    <property type="project" value="TreeGrafter"/>
</dbReference>
<dbReference type="AlphaFoldDB" id="A0A809RAZ7"/>
<dbReference type="EMBL" id="AP021858">
    <property type="protein sequence ID" value="BBO24640.1"/>
    <property type="molecule type" value="Genomic_DNA"/>
</dbReference>
<dbReference type="Proteomes" id="UP000662873">
    <property type="component" value="Chromosome"/>
</dbReference>